<dbReference type="AlphaFoldDB" id="A0AAV0BFU3"/>
<feature type="compositionally biased region" description="Acidic residues" evidence="1">
    <location>
        <begin position="289"/>
        <end position="298"/>
    </location>
</feature>
<proteinExistence type="predicted"/>
<feature type="region of interest" description="Disordered" evidence="1">
    <location>
        <begin position="23"/>
        <end position="83"/>
    </location>
</feature>
<evidence type="ECO:0000313" key="3">
    <source>
        <dbReference type="Proteomes" id="UP001153365"/>
    </source>
</evidence>
<feature type="compositionally biased region" description="Polar residues" evidence="1">
    <location>
        <begin position="52"/>
        <end position="62"/>
    </location>
</feature>
<feature type="compositionally biased region" description="Low complexity" evidence="1">
    <location>
        <begin position="391"/>
        <end position="408"/>
    </location>
</feature>
<dbReference type="Proteomes" id="UP001153365">
    <property type="component" value="Unassembled WGS sequence"/>
</dbReference>
<dbReference type="EMBL" id="CALTRL010005687">
    <property type="protein sequence ID" value="CAH7684756.1"/>
    <property type="molecule type" value="Genomic_DNA"/>
</dbReference>
<comment type="caution">
    <text evidence="2">The sequence shown here is derived from an EMBL/GenBank/DDBJ whole genome shotgun (WGS) entry which is preliminary data.</text>
</comment>
<feature type="compositionally biased region" description="Acidic residues" evidence="1">
    <location>
        <begin position="432"/>
        <end position="452"/>
    </location>
</feature>
<feature type="compositionally biased region" description="Low complexity" evidence="1">
    <location>
        <begin position="23"/>
        <end position="46"/>
    </location>
</feature>
<feature type="compositionally biased region" description="Low complexity" evidence="1">
    <location>
        <begin position="415"/>
        <end position="428"/>
    </location>
</feature>
<evidence type="ECO:0000313" key="2">
    <source>
        <dbReference type="EMBL" id="CAH7684756.1"/>
    </source>
</evidence>
<feature type="compositionally biased region" description="Low complexity" evidence="1">
    <location>
        <begin position="63"/>
        <end position="76"/>
    </location>
</feature>
<feature type="region of interest" description="Disordered" evidence="1">
    <location>
        <begin position="289"/>
        <end position="461"/>
    </location>
</feature>
<protein>
    <submittedName>
        <fullName evidence="2">Expressed protein</fullName>
    </submittedName>
</protein>
<sequence>MRSNRTQSRTNLNRKIANAALLRANNQQHQSTTAATTTITNTSNHQRPLRSEPTNQNQHQQPSQSSSSSSSSSGSDYSDDERFSDDDDIVELVMQDHLRQTNGNQADLDLTQNQRGGVSQQPLVREALIERSDDPQNGNGNGIQRLARTVRILSAHRRKKNLICPQCRAAVSTRPVQLYALKEVTDRLRRSETTSVLTNTAAATSTSHNNQANGSVNVALPSTNDAVEDRGDEKDLTWGKLFPDRSDGRPYERHFVMRDAEDGVRRCSRCAWEIGYDGLCQGCGEIYSDEEEDEDSEDGYYSSNNEQLSSEDMGTLYETDRSEDGSESDEVQVLGRHRYRIEDTEEESSSSSSSSQEEDDRFEGYRGSIRRLGDDGSSEFGLFEGGGRGQRTGLESSLTGGSFSSSGSLEDEGDSNASNLSSLSSGGRSVFGEDDDHEDSGDNGNEVLDEESNCSFVSSDY</sequence>
<keyword evidence="3" id="KW-1185">Reference proteome</keyword>
<accession>A0AAV0BFU3</accession>
<reference evidence="2" key="1">
    <citation type="submission" date="2022-06" db="EMBL/GenBank/DDBJ databases">
        <authorList>
            <consortium name="SYNGENTA / RWTH Aachen University"/>
        </authorList>
    </citation>
    <scope>NUCLEOTIDE SEQUENCE</scope>
</reference>
<name>A0AAV0BFU3_PHAPC</name>
<gene>
    <name evidence="2" type="ORF">PPACK8108_LOCUS19178</name>
</gene>
<organism evidence="2 3">
    <name type="scientific">Phakopsora pachyrhizi</name>
    <name type="common">Asian soybean rust disease fungus</name>
    <dbReference type="NCBI Taxonomy" id="170000"/>
    <lineage>
        <taxon>Eukaryota</taxon>
        <taxon>Fungi</taxon>
        <taxon>Dikarya</taxon>
        <taxon>Basidiomycota</taxon>
        <taxon>Pucciniomycotina</taxon>
        <taxon>Pucciniomycetes</taxon>
        <taxon>Pucciniales</taxon>
        <taxon>Phakopsoraceae</taxon>
        <taxon>Phakopsora</taxon>
    </lineage>
</organism>
<evidence type="ECO:0000256" key="1">
    <source>
        <dbReference type="SAM" id="MobiDB-lite"/>
    </source>
</evidence>